<name>A0A1N6X6F7_9FIRM</name>
<keyword evidence="1" id="KW-1133">Transmembrane helix</keyword>
<evidence type="ECO:0000313" key="4">
    <source>
        <dbReference type="Proteomes" id="UP000185669"/>
    </source>
</evidence>
<dbReference type="PIRSF" id="PIRSF028777">
    <property type="entry name" value="UCP028777"/>
    <property type="match status" value="1"/>
</dbReference>
<keyword evidence="1" id="KW-0472">Membrane</keyword>
<dbReference type="PANTHER" id="PTHR42903:SF1">
    <property type="entry name" value="INNER MEMBRANE PROTEIN YCCF"/>
    <property type="match status" value="1"/>
</dbReference>
<dbReference type="Proteomes" id="UP000185669">
    <property type="component" value="Unassembled WGS sequence"/>
</dbReference>
<keyword evidence="1" id="KW-0812">Transmembrane</keyword>
<feature type="transmembrane region" description="Helical" evidence="1">
    <location>
        <begin position="56"/>
        <end position="75"/>
    </location>
</feature>
<dbReference type="NCBIfam" id="NF008740">
    <property type="entry name" value="PRK11770.1-2"/>
    <property type="match status" value="1"/>
</dbReference>
<feature type="domain" description="Inner membrane component" evidence="2">
    <location>
        <begin position="67"/>
        <end position="117"/>
    </location>
</feature>
<dbReference type="PANTHER" id="PTHR42903">
    <property type="entry name" value="INNER MEMBRANE PROTEIN YCCF"/>
    <property type="match status" value="1"/>
</dbReference>
<dbReference type="EMBL" id="FTNC01000011">
    <property type="protein sequence ID" value="SIQ97850.1"/>
    <property type="molecule type" value="Genomic_DNA"/>
</dbReference>
<evidence type="ECO:0000259" key="2">
    <source>
        <dbReference type="Pfam" id="PF03733"/>
    </source>
</evidence>
<reference evidence="4" key="1">
    <citation type="submission" date="2017-01" db="EMBL/GenBank/DDBJ databases">
        <authorList>
            <person name="Varghese N."/>
            <person name="Submissions S."/>
        </authorList>
    </citation>
    <scope>NUCLEOTIDE SEQUENCE [LARGE SCALE GENOMIC DNA]</scope>
    <source>
        <strain evidence="4">ATCC 700103</strain>
    </source>
</reference>
<dbReference type="GO" id="GO:0005886">
    <property type="term" value="C:plasma membrane"/>
    <property type="evidence" value="ECO:0007669"/>
    <property type="project" value="TreeGrafter"/>
</dbReference>
<dbReference type="AlphaFoldDB" id="A0A1N6X6F7"/>
<feature type="transmembrane region" description="Helical" evidence="1">
    <location>
        <begin position="6"/>
        <end position="35"/>
    </location>
</feature>
<feature type="domain" description="Inner membrane component" evidence="2">
    <location>
        <begin position="4"/>
        <end position="54"/>
    </location>
</feature>
<sequence length="123" mass="13675">MTLLGNIIWFIFGGLFHAIGWWFAGLLWSITIIGIPVGKQCFKLAKMQLAPFGKKVVEKNNSSIGLIANIIWIIVFGWELAFANLVSAFIFGITIIGIPFAKQSLKLAYLSLMPFGKDIEKVK</sequence>
<dbReference type="RefSeq" id="WP_076545016.1">
    <property type="nucleotide sequence ID" value="NZ_FTNC01000011.1"/>
</dbReference>
<organism evidence="3 4">
    <name type="scientific">Halanaerobium kushneri</name>
    <dbReference type="NCBI Taxonomy" id="56779"/>
    <lineage>
        <taxon>Bacteria</taxon>
        <taxon>Bacillati</taxon>
        <taxon>Bacillota</taxon>
        <taxon>Clostridia</taxon>
        <taxon>Halanaerobiales</taxon>
        <taxon>Halanaerobiaceae</taxon>
        <taxon>Halanaerobium</taxon>
    </lineage>
</organism>
<dbReference type="Pfam" id="PF03733">
    <property type="entry name" value="YccF"/>
    <property type="match status" value="2"/>
</dbReference>
<protein>
    <submittedName>
        <fullName evidence="3">Uncharacterized membrane protein YccF, DUF307 family</fullName>
    </submittedName>
</protein>
<evidence type="ECO:0000313" key="3">
    <source>
        <dbReference type="EMBL" id="SIQ97850.1"/>
    </source>
</evidence>
<dbReference type="OrthoDB" id="9790567at2"/>
<keyword evidence="4" id="KW-1185">Reference proteome</keyword>
<dbReference type="InterPro" id="IPR005185">
    <property type="entry name" value="YccF"/>
</dbReference>
<evidence type="ECO:0000256" key="1">
    <source>
        <dbReference type="SAM" id="Phobius"/>
    </source>
</evidence>
<gene>
    <name evidence="3" type="ORF">SAMN05421834_1113</name>
</gene>
<dbReference type="InterPro" id="IPR031308">
    <property type="entry name" value="UCP028777"/>
</dbReference>
<proteinExistence type="predicted"/>
<accession>A0A1N6X6F7</accession>
<dbReference type="InterPro" id="IPR052937">
    <property type="entry name" value="Inner_membrane_protein"/>
</dbReference>
<dbReference type="STRING" id="56779.SAMN05421834_1113"/>